<keyword evidence="3" id="KW-1185">Reference proteome</keyword>
<accession>A0A251SF70</accession>
<dbReference type="EMBL" id="CM007903">
    <property type="protein sequence ID" value="OTF97182.1"/>
    <property type="molecule type" value="Genomic_DNA"/>
</dbReference>
<sequence>MCHNMCSVWLVHVVLQLIKLFIEFIKNLLPCSIWLPPCVSIGFEFRYVATRYIQKGNGIEHVS</sequence>
<dbReference type="AlphaFoldDB" id="A0A251SF70"/>
<keyword evidence="1" id="KW-0732">Signal</keyword>
<evidence type="ECO:0000256" key="1">
    <source>
        <dbReference type="SAM" id="SignalP"/>
    </source>
</evidence>
<name>A0A251SF70_HELAN</name>
<feature type="signal peptide" evidence="1">
    <location>
        <begin position="1"/>
        <end position="16"/>
    </location>
</feature>
<protein>
    <submittedName>
        <fullName evidence="2">Uncharacterized protein</fullName>
    </submittedName>
</protein>
<dbReference type="InParanoid" id="A0A251SF70"/>
<evidence type="ECO:0000313" key="3">
    <source>
        <dbReference type="Proteomes" id="UP000215914"/>
    </source>
</evidence>
<evidence type="ECO:0000313" key="2">
    <source>
        <dbReference type="EMBL" id="OTF97182.1"/>
    </source>
</evidence>
<proteinExistence type="predicted"/>
<feature type="chain" id="PRO_5012716115" evidence="1">
    <location>
        <begin position="17"/>
        <end position="63"/>
    </location>
</feature>
<dbReference type="Proteomes" id="UP000215914">
    <property type="component" value="Chromosome 14"/>
</dbReference>
<gene>
    <name evidence="2" type="ORF">HannXRQ_Chr14g0431801</name>
</gene>
<organism evidence="2 3">
    <name type="scientific">Helianthus annuus</name>
    <name type="common">Common sunflower</name>
    <dbReference type="NCBI Taxonomy" id="4232"/>
    <lineage>
        <taxon>Eukaryota</taxon>
        <taxon>Viridiplantae</taxon>
        <taxon>Streptophyta</taxon>
        <taxon>Embryophyta</taxon>
        <taxon>Tracheophyta</taxon>
        <taxon>Spermatophyta</taxon>
        <taxon>Magnoliopsida</taxon>
        <taxon>eudicotyledons</taxon>
        <taxon>Gunneridae</taxon>
        <taxon>Pentapetalae</taxon>
        <taxon>asterids</taxon>
        <taxon>campanulids</taxon>
        <taxon>Asterales</taxon>
        <taxon>Asteraceae</taxon>
        <taxon>Asteroideae</taxon>
        <taxon>Heliantheae alliance</taxon>
        <taxon>Heliantheae</taxon>
        <taxon>Helianthus</taxon>
    </lineage>
</organism>
<reference evidence="3" key="1">
    <citation type="journal article" date="2017" name="Nature">
        <title>The sunflower genome provides insights into oil metabolism, flowering and Asterid evolution.</title>
        <authorList>
            <person name="Badouin H."/>
            <person name="Gouzy J."/>
            <person name="Grassa C.J."/>
            <person name="Murat F."/>
            <person name="Staton S.E."/>
            <person name="Cottret L."/>
            <person name="Lelandais-Briere C."/>
            <person name="Owens G.L."/>
            <person name="Carrere S."/>
            <person name="Mayjonade B."/>
            <person name="Legrand L."/>
            <person name="Gill N."/>
            <person name="Kane N.C."/>
            <person name="Bowers J.E."/>
            <person name="Hubner S."/>
            <person name="Bellec A."/>
            <person name="Berard A."/>
            <person name="Berges H."/>
            <person name="Blanchet N."/>
            <person name="Boniface M.C."/>
            <person name="Brunel D."/>
            <person name="Catrice O."/>
            <person name="Chaidir N."/>
            <person name="Claudel C."/>
            <person name="Donnadieu C."/>
            <person name="Faraut T."/>
            <person name="Fievet G."/>
            <person name="Helmstetter N."/>
            <person name="King M."/>
            <person name="Knapp S.J."/>
            <person name="Lai Z."/>
            <person name="Le Paslier M.C."/>
            <person name="Lippi Y."/>
            <person name="Lorenzon L."/>
            <person name="Mandel J.R."/>
            <person name="Marage G."/>
            <person name="Marchand G."/>
            <person name="Marquand E."/>
            <person name="Bret-Mestries E."/>
            <person name="Morien E."/>
            <person name="Nambeesan S."/>
            <person name="Nguyen T."/>
            <person name="Pegot-Espagnet P."/>
            <person name="Pouilly N."/>
            <person name="Raftis F."/>
            <person name="Sallet E."/>
            <person name="Schiex T."/>
            <person name="Thomas J."/>
            <person name="Vandecasteele C."/>
            <person name="Vares D."/>
            <person name="Vear F."/>
            <person name="Vautrin S."/>
            <person name="Crespi M."/>
            <person name="Mangin B."/>
            <person name="Burke J.M."/>
            <person name="Salse J."/>
            <person name="Munos S."/>
            <person name="Vincourt P."/>
            <person name="Rieseberg L.H."/>
            <person name="Langlade N.B."/>
        </authorList>
    </citation>
    <scope>NUCLEOTIDE SEQUENCE [LARGE SCALE GENOMIC DNA]</scope>
    <source>
        <strain evidence="3">cv. SF193</strain>
    </source>
</reference>